<reference evidence="1" key="2">
    <citation type="submission" date="2007-03" db="EMBL/GenBank/DDBJ databases">
        <authorList>
            <consortium name="The International Medicago Genome Annotation Group"/>
        </authorList>
    </citation>
    <scope>NUCLEOTIDE SEQUENCE</scope>
</reference>
<protein>
    <submittedName>
        <fullName evidence="1">Polynucleotidyl transferase, Ribonuclease H fold</fullName>
    </submittedName>
</protein>
<sequence>MQPTNVLCVSNLQCKLISVSQLLKDTNYMSCVGTLQQNGRVEWKHRLILNVVCALRFQVSIPIQFWGEGILLHVT</sequence>
<dbReference type="SUPFAM" id="SSF53098">
    <property type="entry name" value="Ribonuclease H-like"/>
    <property type="match status" value="1"/>
</dbReference>
<dbReference type="EMBL" id="AC149129">
    <property type="protein sequence ID" value="ABN05925.1"/>
    <property type="molecule type" value="Genomic_DNA"/>
</dbReference>
<name>A2Q1V8_MEDTR</name>
<accession>A2Q1V8</accession>
<reference evidence="1" key="1">
    <citation type="submission" date="2004-10" db="EMBL/GenBank/DDBJ databases">
        <authorList>
            <person name="Town C.D."/>
        </authorList>
    </citation>
    <scope>NUCLEOTIDE SEQUENCE</scope>
</reference>
<keyword evidence="1" id="KW-0808">Transferase</keyword>
<proteinExistence type="predicted"/>
<dbReference type="GO" id="GO:0016740">
    <property type="term" value="F:transferase activity"/>
    <property type="evidence" value="ECO:0007669"/>
    <property type="project" value="UniProtKB-KW"/>
</dbReference>
<organism evidence="1">
    <name type="scientific">Medicago truncatula</name>
    <name type="common">Barrel medic</name>
    <name type="synonym">Medicago tribuloides</name>
    <dbReference type="NCBI Taxonomy" id="3880"/>
    <lineage>
        <taxon>Eukaryota</taxon>
        <taxon>Viridiplantae</taxon>
        <taxon>Streptophyta</taxon>
        <taxon>Embryophyta</taxon>
        <taxon>Tracheophyta</taxon>
        <taxon>Spermatophyta</taxon>
        <taxon>Magnoliopsida</taxon>
        <taxon>eudicotyledons</taxon>
        <taxon>Gunneridae</taxon>
        <taxon>Pentapetalae</taxon>
        <taxon>rosids</taxon>
        <taxon>fabids</taxon>
        <taxon>Fabales</taxon>
        <taxon>Fabaceae</taxon>
        <taxon>Papilionoideae</taxon>
        <taxon>50 kb inversion clade</taxon>
        <taxon>NPAAA clade</taxon>
        <taxon>Hologalegina</taxon>
        <taxon>IRL clade</taxon>
        <taxon>Trifolieae</taxon>
        <taxon>Medicago</taxon>
    </lineage>
</organism>
<dbReference type="InterPro" id="IPR012337">
    <property type="entry name" value="RNaseH-like_sf"/>
</dbReference>
<dbReference type="AlphaFoldDB" id="A2Q1V8"/>
<gene>
    <name evidence="1" type="ORF">MtrDRAFT_AC149129g39v2</name>
</gene>
<evidence type="ECO:0000313" key="1">
    <source>
        <dbReference type="EMBL" id="ABN05925.1"/>
    </source>
</evidence>